<keyword evidence="3" id="KW-0805">Transcription regulation</keyword>
<evidence type="ECO:0000256" key="5">
    <source>
        <dbReference type="ARBA" id="ARBA00023242"/>
    </source>
</evidence>
<dbReference type="VEuPathDB" id="FungiDB:CDV56_103912"/>
<accession>A0A397GHF4</accession>
<feature type="domain" description="Xylanolytic transcriptional activator regulatory" evidence="7">
    <location>
        <begin position="232"/>
        <end position="432"/>
    </location>
</feature>
<sequence length="815" mass="90875">MKSTRPSAQGFSANRADTTHNSFVSAGDLPPTQDRALLSLSSDISATLDVPECLALDAHCLVTEVELWPLHSLDDGTSLSQALSDNTGSSPLFCERDQKRLRKTALSENLTTRLVDTHASLPRERYFPEQMELSRGDLAGLEISSMGMGCEAIPTGFEYSLIGGDYPTGKKESHIIIREIVCEAAADFTVVPRRDAVTRSYKRRSLSQVVETCFDLSSVAHDRQTHLLHGFITSFFENFHDLWPISWRQGFDYDSVEPFLYLAMTSIGAMYSGSSHAAAYGMAVYQELRPILLNACLTCPETPVKTEEIFEAILLTEIMSLYLGRFQESKYIREASTLLVSYAQRIKLFSELPDQRGLVGHCDGNQSEESLFRWIRMERRRRLAFAFLQCETYSSILFHTRPLVSHRDFDLKIPCSQELWTYVGPDWREKMLTASQAANSHTLYADLVHTATDGTFGNSAALDATSSELILCGLQMLLREVSEQNSHSIMHSTLAFQMMNPQHHSAFLFAADGMAQQHLSPRSWTSIPYSDQSSSSSASSHFVSSQNIYPADYQQACQSLNNWRTIQEVLDLISPPHTTRPAPWLLYHIGCINLHADINALQTLFGCSGESRNQAETQTAEKKIMSWASSYAAKVALHHAYQIWQVVETNLQRNEINNASNSNHNRHILPIISLYYAGMIMRAMADLYPEGEAEIWSPENPGAGSAGFCLPRGNIYVILKNIGAIAPKMSPMWEPVSALILKIQILSLSPMPTPWESNPGVDIYQQPDRLGLWWTGNLGNGLNGLDANGLLLGSPGNEILGNGEEAIWKQDLRLN</sequence>
<evidence type="ECO:0000256" key="6">
    <source>
        <dbReference type="SAM" id="MobiDB-lite"/>
    </source>
</evidence>
<dbReference type="GO" id="GO:0006351">
    <property type="term" value="P:DNA-templated transcription"/>
    <property type="evidence" value="ECO:0007669"/>
    <property type="project" value="InterPro"/>
</dbReference>
<evidence type="ECO:0000256" key="4">
    <source>
        <dbReference type="ARBA" id="ARBA00023163"/>
    </source>
</evidence>
<evidence type="ECO:0000259" key="7">
    <source>
        <dbReference type="Pfam" id="PF04082"/>
    </source>
</evidence>
<dbReference type="RefSeq" id="XP_026612720.1">
    <property type="nucleotide sequence ID" value="XM_026757531.1"/>
</dbReference>
<dbReference type="PANTHER" id="PTHR47660:SF7">
    <property type="entry name" value="TRANSCRIPTION FACTOR WITH C2H2 AND ZN(2)-CYS(6) DNA BINDING DOMAIN (EUROFUNG)"/>
    <property type="match status" value="1"/>
</dbReference>
<name>A0A397GHF4_ASPTH</name>
<dbReference type="STRING" id="41047.A0A397GHF4"/>
<evidence type="ECO:0000256" key="1">
    <source>
        <dbReference type="ARBA" id="ARBA00022723"/>
    </source>
</evidence>
<feature type="compositionally biased region" description="Polar residues" evidence="6">
    <location>
        <begin position="1"/>
        <end position="24"/>
    </location>
</feature>
<dbReference type="InterPro" id="IPR007219">
    <property type="entry name" value="XnlR_reg_dom"/>
</dbReference>
<evidence type="ECO:0000313" key="8">
    <source>
        <dbReference type="EMBL" id="RHZ50381.1"/>
    </source>
</evidence>
<reference evidence="8" key="1">
    <citation type="submission" date="2018-08" db="EMBL/GenBank/DDBJ databases">
        <title>Draft genome sequence of azole-resistant Aspergillus thermomutatus (Neosartorya pseudofischeri) strain HMR AF 39, isolated from a human nasal aspirate.</title>
        <authorList>
            <person name="Parent-Michaud M."/>
            <person name="Dufresne P.J."/>
            <person name="Fournier E."/>
            <person name="Martineau C."/>
            <person name="Moreira S."/>
            <person name="Perkins V."/>
            <person name="De Repentigny L."/>
            <person name="Dufresne S.F."/>
        </authorList>
    </citation>
    <scope>NUCLEOTIDE SEQUENCE [LARGE SCALE GENOMIC DNA]</scope>
    <source>
        <strain evidence="8">HMR AF 39</strain>
    </source>
</reference>
<dbReference type="GeneID" id="38125886"/>
<proteinExistence type="predicted"/>
<dbReference type="Pfam" id="PF04082">
    <property type="entry name" value="Fungal_trans"/>
    <property type="match status" value="1"/>
</dbReference>
<protein>
    <recommendedName>
        <fullName evidence="7">Xylanolytic transcriptional activator regulatory domain-containing protein</fullName>
    </recommendedName>
</protein>
<dbReference type="PANTHER" id="PTHR47660">
    <property type="entry name" value="TRANSCRIPTION FACTOR WITH C2H2 AND ZN(2)-CYS(6) DNA BINDING DOMAIN (EUROFUNG)-RELATED-RELATED"/>
    <property type="match status" value="1"/>
</dbReference>
<comment type="caution">
    <text evidence="8">The sequence shown here is derived from an EMBL/GenBank/DDBJ whole genome shotgun (WGS) entry which is preliminary data.</text>
</comment>
<evidence type="ECO:0000256" key="2">
    <source>
        <dbReference type="ARBA" id="ARBA00022833"/>
    </source>
</evidence>
<dbReference type="EMBL" id="NKHU02000161">
    <property type="protein sequence ID" value="RHZ50381.1"/>
    <property type="molecule type" value="Genomic_DNA"/>
</dbReference>
<keyword evidence="2" id="KW-0862">Zinc</keyword>
<dbReference type="OrthoDB" id="654211at2759"/>
<dbReference type="AlphaFoldDB" id="A0A397GHF4"/>
<evidence type="ECO:0000256" key="3">
    <source>
        <dbReference type="ARBA" id="ARBA00023015"/>
    </source>
</evidence>
<keyword evidence="9" id="KW-1185">Reference proteome</keyword>
<gene>
    <name evidence="8" type="ORF">CDV56_103912</name>
</gene>
<feature type="region of interest" description="Disordered" evidence="6">
    <location>
        <begin position="1"/>
        <end position="28"/>
    </location>
</feature>
<dbReference type="GO" id="GO:0003677">
    <property type="term" value="F:DNA binding"/>
    <property type="evidence" value="ECO:0007669"/>
    <property type="project" value="InterPro"/>
</dbReference>
<organism evidence="8 9">
    <name type="scientific">Aspergillus thermomutatus</name>
    <name type="common">Neosartorya pseudofischeri</name>
    <dbReference type="NCBI Taxonomy" id="41047"/>
    <lineage>
        <taxon>Eukaryota</taxon>
        <taxon>Fungi</taxon>
        <taxon>Dikarya</taxon>
        <taxon>Ascomycota</taxon>
        <taxon>Pezizomycotina</taxon>
        <taxon>Eurotiomycetes</taxon>
        <taxon>Eurotiomycetidae</taxon>
        <taxon>Eurotiales</taxon>
        <taxon>Aspergillaceae</taxon>
        <taxon>Aspergillus</taxon>
        <taxon>Aspergillus subgen. Fumigati</taxon>
    </lineage>
</organism>
<keyword evidence="1" id="KW-0479">Metal-binding</keyword>
<evidence type="ECO:0000313" key="9">
    <source>
        <dbReference type="Proteomes" id="UP000215305"/>
    </source>
</evidence>
<keyword evidence="5" id="KW-0539">Nucleus</keyword>
<dbReference type="GO" id="GO:0008270">
    <property type="term" value="F:zinc ion binding"/>
    <property type="evidence" value="ECO:0007669"/>
    <property type="project" value="InterPro"/>
</dbReference>
<keyword evidence="4" id="KW-0804">Transcription</keyword>
<dbReference type="Proteomes" id="UP000215305">
    <property type="component" value="Unassembled WGS sequence"/>
</dbReference>